<name>A0AAV2LKU3_KNICA</name>
<evidence type="ECO:0000256" key="3">
    <source>
        <dbReference type="ARBA" id="ARBA00022737"/>
    </source>
</evidence>
<feature type="compositionally biased region" description="Acidic residues" evidence="8">
    <location>
        <begin position="188"/>
        <end position="200"/>
    </location>
</feature>
<evidence type="ECO:0000313" key="10">
    <source>
        <dbReference type="EMBL" id="CAL1600892.1"/>
    </source>
</evidence>
<evidence type="ECO:0000256" key="8">
    <source>
        <dbReference type="SAM" id="MobiDB-lite"/>
    </source>
</evidence>
<keyword evidence="11" id="KW-1185">Reference proteome</keyword>
<dbReference type="GO" id="GO:0003677">
    <property type="term" value="F:DNA binding"/>
    <property type="evidence" value="ECO:0007669"/>
    <property type="project" value="InterPro"/>
</dbReference>
<proteinExistence type="inferred from homology"/>
<dbReference type="EMBL" id="OZ035825">
    <property type="protein sequence ID" value="CAL1600892.1"/>
    <property type="molecule type" value="Genomic_DNA"/>
</dbReference>
<keyword evidence="3" id="KW-0677">Repeat</keyword>
<feature type="region of interest" description="Disordered" evidence="8">
    <location>
        <begin position="171"/>
        <end position="250"/>
    </location>
</feature>
<evidence type="ECO:0000256" key="4">
    <source>
        <dbReference type="ARBA" id="ARBA00022771"/>
    </source>
</evidence>
<evidence type="ECO:0000313" key="11">
    <source>
        <dbReference type="Proteomes" id="UP001497482"/>
    </source>
</evidence>
<dbReference type="PANTHER" id="PTHR12190:SF4">
    <property type="entry name" value="A-KINASE ANCHOR PROTEIN 8-LIKE"/>
    <property type="match status" value="1"/>
</dbReference>
<dbReference type="InterPro" id="IPR007071">
    <property type="entry name" value="AKAP95"/>
</dbReference>
<dbReference type="AlphaFoldDB" id="A0AAV2LKU3"/>
<dbReference type="GO" id="GO:0005634">
    <property type="term" value="C:nucleus"/>
    <property type="evidence" value="ECO:0007669"/>
    <property type="project" value="UniProtKB-SubCell"/>
</dbReference>
<sequence>MKKTESRVCKLENHHSTICQVYKERDLTRELGLEHFIRKVEAAHCGACDLFIPMQNQLIQSHLKSADHNYNRKAMMEQSKKEGLCVARSILNHKDIGQKFESFLKGENPFINNPDEADDSIAMEVSATEVKAEAGAEARDGELAKTTPLEGLIPSDVLEEAPLNLDPEAVQAEEQDTQEPPEVSQDFQPEEEGFEMGDEDYVAHDEHVLEGADIGEGLAVEEPAEDQADWPTEEPIEEAAEEAATESEQA</sequence>
<dbReference type="Pfam" id="PF04988">
    <property type="entry name" value="AKAP95"/>
    <property type="match status" value="1"/>
</dbReference>
<dbReference type="PROSITE" id="PS51799">
    <property type="entry name" value="ZF_C2H2_AKAP95"/>
    <property type="match status" value="1"/>
</dbReference>
<reference evidence="10 11" key="1">
    <citation type="submission" date="2024-04" db="EMBL/GenBank/DDBJ databases">
        <authorList>
            <person name="Waldvogel A.-M."/>
            <person name="Schoenle A."/>
        </authorList>
    </citation>
    <scope>NUCLEOTIDE SEQUENCE [LARGE SCALE GENOMIC DNA]</scope>
</reference>
<protein>
    <recommendedName>
        <fullName evidence="9">C2H2 AKAP95-type domain-containing protein</fullName>
    </recommendedName>
</protein>
<gene>
    <name evidence="10" type="ORF">KC01_LOCUS28959</name>
</gene>
<keyword evidence="5" id="KW-0862">Zinc</keyword>
<dbReference type="Proteomes" id="UP001497482">
    <property type="component" value="Chromosome 3"/>
</dbReference>
<keyword evidence="2" id="KW-0479">Metal-binding</keyword>
<feature type="compositionally biased region" description="Basic and acidic residues" evidence="8">
    <location>
        <begin position="201"/>
        <end position="210"/>
    </location>
</feature>
<comment type="similarity">
    <text evidence="7">Belongs to the AKAP95 family.</text>
</comment>
<keyword evidence="6" id="KW-0539">Nucleus</keyword>
<organism evidence="10 11">
    <name type="scientific">Knipowitschia caucasica</name>
    <name type="common">Caucasian dwarf goby</name>
    <name type="synonym">Pomatoschistus caucasicus</name>
    <dbReference type="NCBI Taxonomy" id="637954"/>
    <lineage>
        <taxon>Eukaryota</taxon>
        <taxon>Metazoa</taxon>
        <taxon>Chordata</taxon>
        <taxon>Craniata</taxon>
        <taxon>Vertebrata</taxon>
        <taxon>Euteleostomi</taxon>
        <taxon>Actinopterygii</taxon>
        <taxon>Neopterygii</taxon>
        <taxon>Teleostei</taxon>
        <taxon>Neoteleostei</taxon>
        <taxon>Acanthomorphata</taxon>
        <taxon>Gobiaria</taxon>
        <taxon>Gobiiformes</taxon>
        <taxon>Gobioidei</taxon>
        <taxon>Gobiidae</taxon>
        <taxon>Gobiinae</taxon>
        <taxon>Knipowitschia</taxon>
    </lineage>
</organism>
<keyword evidence="4 7" id="KW-0863">Zinc-finger</keyword>
<evidence type="ECO:0000256" key="5">
    <source>
        <dbReference type="ARBA" id="ARBA00022833"/>
    </source>
</evidence>
<accession>A0AAV2LKU3</accession>
<evidence type="ECO:0000256" key="1">
    <source>
        <dbReference type="ARBA" id="ARBA00004123"/>
    </source>
</evidence>
<evidence type="ECO:0000256" key="6">
    <source>
        <dbReference type="ARBA" id="ARBA00023242"/>
    </source>
</evidence>
<evidence type="ECO:0000259" key="9">
    <source>
        <dbReference type="PROSITE" id="PS51799"/>
    </source>
</evidence>
<evidence type="ECO:0000256" key="2">
    <source>
        <dbReference type="ARBA" id="ARBA00022723"/>
    </source>
</evidence>
<dbReference type="PANTHER" id="PTHR12190">
    <property type="entry name" value="A-KINASE ANCHOR PROTEIN AKAP 8"/>
    <property type="match status" value="1"/>
</dbReference>
<evidence type="ECO:0000256" key="7">
    <source>
        <dbReference type="PROSITE-ProRule" id="PRU01140"/>
    </source>
</evidence>
<feature type="compositionally biased region" description="Acidic residues" evidence="8">
    <location>
        <begin position="222"/>
        <end position="250"/>
    </location>
</feature>
<comment type="subcellular location">
    <subcellularLocation>
        <location evidence="1">Nucleus</location>
    </subcellularLocation>
</comment>
<feature type="domain" description="C2H2 AKAP95-type" evidence="9">
    <location>
        <begin position="45"/>
        <end position="68"/>
    </location>
</feature>
<dbReference type="GO" id="GO:0008270">
    <property type="term" value="F:zinc ion binding"/>
    <property type="evidence" value="ECO:0007669"/>
    <property type="project" value="UniProtKB-KW"/>
</dbReference>
<dbReference type="InterPro" id="IPR034736">
    <property type="entry name" value="ZF_C2H2_AKAP95"/>
</dbReference>